<evidence type="ECO:0000313" key="1">
    <source>
        <dbReference type="EMBL" id="PWJ86731.1"/>
    </source>
</evidence>
<protein>
    <recommendedName>
        <fullName evidence="3">Signal transducing protein</fullName>
    </recommendedName>
</protein>
<keyword evidence="2" id="KW-1185">Reference proteome</keyword>
<dbReference type="Proteomes" id="UP000245921">
    <property type="component" value="Unassembled WGS sequence"/>
</dbReference>
<dbReference type="EMBL" id="QGGI01000030">
    <property type="protein sequence ID" value="PWJ86731.1"/>
    <property type="molecule type" value="Genomic_DNA"/>
</dbReference>
<dbReference type="AlphaFoldDB" id="A0AA45C4Q4"/>
<organism evidence="1 2">
    <name type="scientific">Oceanotoga teriensis</name>
    <dbReference type="NCBI Taxonomy" id="515440"/>
    <lineage>
        <taxon>Bacteria</taxon>
        <taxon>Thermotogati</taxon>
        <taxon>Thermotogota</taxon>
        <taxon>Thermotogae</taxon>
        <taxon>Petrotogales</taxon>
        <taxon>Petrotogaceae</taxon>
        <taxon>Oceanotoga</taxon>
    </lineage>
</organism>
<sequence length="68" mass="7955">MLNYTELQLIKAYFEEKNIKIIIKSSTGIGMEYMGVGTYYSIYVEDSNYKESKEIINIIKGEDTTWEN</sequence>
<gene>
    <name evidence="1" type="ORF">C7380_13014</name>
</gene>
<comment type="caution">
    <text evidence="1">The sequence shown here is derived from an EMBL/GenBank/DDBJ whole genome shotgun (WGS) entry which is preliminary data.</text>
</comment>
<evidence type="ECO:0008006" key="3">
    <source>
        <dbReference type="Google" id="ProtNLM"/>
    </source>
</evidence>
<dbReference type="RefSeq" id="WP_109606567.1">
    <property type="nucleotide sequence ID" value="NZ_JAMHJO010000012.1"/>
</dbReference>
<reference evidence="1 2" key="1">
    <citation type="submission" date="2018-05" db="EMBL/GenBank/DDBJ databases">
        <title>Genomic Encyclopedia of Type Strains, Phase IV (KMG-IV): sequencing the most valuable type-strain genomes for metagenomic binning, comparative biology and taxonomic classification.</title>
        <authorList>
            <person name="Goeker M."/>
        </authorList>
    </citation>
    <scope>NUCLEOTIDE SEQUENCE [LARGE SCALE GENOMIC DNA]</scope>
    <source>
        <strain evidence="1 2">DSM 24906</strain>
    </source>
</reference>
<evidence type="ECO:0000313" key="2">
    <source>
        <dbReference type="Proteomes" id="UP000245921"/>
    </source>
</evidence>
<name>A0AA45C4Q4_9BACT</name>
<accession>A0AA45C4Q4</accession>
<proteinExistence type="predicted"/>